<accession>A0ABP0FYD0</accession>
<comment type="caution">
    <text evidence="3">The sequence shown here is derived from an EMBL/GenBank/DDBJ whole genome shotgun (WGS) entry which is preliminary data.</text>
</comment>
<keyword evidence="4" id="KW-1185">Reference proteome</keyword>
<gene>
    <name evidence="3" type="ORF">CVLEPA_LOCUS15198</name>
</gene>
<name>A0ABP0FYD0_CLALP</name>
<evidence type="ECO:0000313" key="4">
    <source>
        <dbReference type="Proteomes" id="UP001642483"/>
    </source>
</evidence>
<feature type="region of interest" description="Disordered" evidence="1">
    <location>
        <begin position="117"/>
        <end position="137"/>
    </location>
</feature>
<dbReference type="PANTHER" id="PTHR36982">
    <property type="entry name" value="CLCA DOMAIN-CONTAINING PROTEIN"/>
    <property type="match status" value="1"/>
</dbReference>
<reference evidence="3 4" key="1">
    <citation type="submission" date="2024-02" db="EMBL/GenBank/DDBJ databases">
        <authorList>
            <person name="Daric V."/>
            <person name="Darras S."/>
        </authorList>
    </citation>
    <scope>NUCLEOTIDE SEQUENCE [LARGE SCALE GENOMIC DNA]</scope>
</reference>
<dbReference type="EMBL" id="CAWYQH010000097">
    <property type="protein sequence ID" value="CAK8684205.1"/>
    <property type="molecule type" value="Genomic_DNA"/>
</dbReference>
<feature type="transmembrane region" description="Helical" evidence="2">
    <location>
        <begin position="77"/>
        <end position="101"/>
    </location>
</feature>
<sequence length="137" mass="15556">MCGACHAQYGGIDAEMEVGRELTQYKIVAYWVNTRIRNKMSNDFNTEFINSQLNNVVGFDLNDLLSIEPFKDNYSTAWFVIFMTFIAAFLLMIGIAFLYSVCDCLCSCCCCRRSDGGNGRKNKVQSGQDNYSMEEIK</sequence>
<keyword evidence="2" id="KW-1133">Transmembrane helix</keyword>
<proteinExistence type="predicted"/>
<evidence type="ECO:0000256" key="2">
    <source>
        <dbReference type="SAM" id="Phobius"/>
    </source>
</evidence>
<keyword evidence="2" id="KW-0472">Membrane</keyword>
<evidence type="ECO:0000256" key="1">
    <source>
        <dbReference type="SAM" id="MobiDB-lite"/>
    </source>
</evidence>
<keyword evidence="2" id="KW-0812">Transmembrane</keyword>
<dbReference type="Proteomes" id="UP001642483">
    <property type="component" value="Unassembled WGS sequence"/>
</dbReference>
<evidence type="ECO:0000313" key="3">
    <source>
        <dbReference type="EMBL" id="CAK8684205.1"/>
    </source>
</evidence>
<protein>
    <submittedName>
        <fullName evidence="3">Uncharacterized protein</fullName>
    </submittedName>
</protein>
<dbReference type="PANTHER" id="PTHR36982:SF4">
    <property type="entry name" value="CLCA DOMAIN-CONTAINING PROTEIN"/>
    <property type="match status" value="1"/>
</dbReference>
<organism evidence="3 4">
    <name type="scientific">Clavelina lepadiformis</name>
    <name type="common">Light-bulb sea squirt</name>
    <name type="synonym">Ascidia lepadiformis</name>
    <dbReference type="NCBI Taxonomy" id="159417"/>
    <lineage>
        <taxon>Eukaryota</taxon>
        <taxon>Metazoa</taxon>
        <taxon>Chordata</taxon>
        <taxon>Tunicata</taxon>
        <taxon>Ascidiacea</taxon>
        <taxon>Aplousobranchia</taxon>
        <taxon>Clavelinidae</taxon>
        <taxon>Clavelina</taxon>
    </lineage>
</organism>
<dbReference type="InterPro" id="IPR053081">
    <property type="entry name" value="SIM_Modulators"/>
</dbReference>